<evidence type="ECO:0000256" key="1">
    <source>
        <dbReference type="ARBA" id="ARBA00000707"/>
    </source>
</evidence>
<evidence type="ECO:0000256" key="7">
    <source>
        <dbReference type="SAM" id="MobiDB-lite"/>
    </source>
</evidence>
<evidence type="ECO:0000256" key="2">
    <source>
        <dbReference type="ARBA" id="ARBA00022670"/>
    </source>
</evidence>
<evidence type="ECO:0000259" key="8">
    <source>
        <dbReference type="PROSITE" id="PS50235"/>
    </source>
</evidence>
<feature type="compositionally biased region" description="Low complexity" evidence="7">
    <location>
        <begin position="847"/>
        <end position="861"/>
    </location>
</feature>
<feature type="region of interest" description="Disordered" evidence="7">
    <location>
        <begin position="594"/>
        <end position="613"/>
    </location>
</feature>
<feature type="compositionally biased region" description="Low complexity" evidence="7">
    <location>
        <begin position="314"/>
        <end position="323"/>
    </location>
</feature>
<dbReference type="CDD" id="cd02257">
    <property type="entry name" value="Peptidase_C19"/>
    <property type="match status" value="1"/>
</dbReference>
<organism evidence="9 10">
    <name type="scientific">Passalora fulva</name>
    <name type="common">Tomato leaf mold</name>
    <name type="synonym">Cladosporium fulvum</name>
    <dbReference type="NCBI Taxonomy" id="5499"/>
    <lineage>
        <taxon>Eukaryota</taxon>
        <taxon>Fungi</taxon>
        <taxon>Dikarya</taxon>
        <taxon>Ascomycota</taxon>
        <taxon>Pezizomycotina</taxon>
        <taxon>Dothideomycetes</taxon>
        <taxon>Dothideomycetidae</taxon>
        <taxon>Mycosphaerellales</taxon>
        <taxon>Mycosphaerellaceae</taxon>
        <taxon>Fulvia</taxon>
    </lineage>
</organism>
<dbReference type="PROSITE" id="PS00973">
    <property type="entry name" value="USP_2"/>
    <property type="match status" value="1"/>
</dbReference>
<evidence type="ECO:0000256" key="4">
    <source>
        <dbReference type="ARBA" id="ARBA00022801"/>
    </source>
</evidence>
<dbReference type="PROSITE" id="PS50235">
    <property type="entry name" value="USP_3"/>
    <property type="match status" value="1"/>
</dbReference>
<reference evidence="9" key="2">
    <citation type="journal article" date="2022" name="Microb. Genom.">
        <title>A chromosome-scale genome assembly of the tomato pathogen Cladosporium fulvum reveals a compartmentalized genome architecture and the presence of a dispensable chromosome.</title>
        <authorList>
            <person name="Zaccaron A.Z."/>
            <person name="Chen L.H."/>
            <person name="Samaras A."/>
            <person name="Stergiopoulos I."/>
        </authorList>
    </citation>
    <scope>NUCLEOTIDE SEQUENCE</scope>
    <source>
        <strain evidence="9">Race5_Kim</strain>
    </source>
</reference>
<reference evidence="9" key="1">
    <citation type="submission" date="2021-12" db="EMBL/GenBank/DDBJ databases">
        <authorList>
            <person name="Zaccaron A."/>
            <person name="Stergiopoulos I."/>
        </authorList>
    </citation>
    <scope>NUCLEOTIDE SEQUENCE</scope>
    <source>
        <strain evidence="9">Race5_Kim</strain>
    </source>
</reference>
<feature type="region of interest" description="Disordered" evidence="7">
    <location>
        <begin position="821"/>
        <end position="840"/>
    </location>
</feature>
<comment type="catalytic activity">
    <reaction evidence="1 6">
        <text>Thiol-dependent hydrolysis of ester, thioester, amide, peptide and isopeptide bonds formed by the C-terminal Gly of ubiquitin (a 76-residue protein attached to proteins as an intracellular targeting signal).</text>
        <dbReference type="EC" id="3.4.19.12"/>
    </reaction>
</comment>
<dbReference type="PANTHER" id="PTHR24006">
    <property type="entry name" value="UBIQUITIN CARBOXYL-TERMINAL HYDROLASE"/>
    <property type="match status" value="1"/>
</dbReference>
<feature type="compositionally biased region" description="Polar residues" evidence="7">
    <location>
        <begin position="563"/>
        <end position="580"/>
    </location>
</feature>
<keyword evidence="5 6" id="KW-0788">Thiol protease</keyword>
<feature type="compositionally biased region" description="Polar residues" evidence="7">
    <location>
        <begin position="254"/>
        <end position="303"/>
    </location>
</feature>
<evidence type="ECO:0000256" key="6">
    <source>
        <dbReference type="RuleBase" id="RU366025"/>
    </source>
</evidence>
<dbReference type="Pfam" id="PF00443">
    <property type="entry name" value="UCH"/>
    <property type="match status" value="1"/>
</dbReference>
<keyword evidence="4 6" id="KW-0378">Hydrolase</keyword>
<feature type="region of interest" description="Disordered" evidence="7">
    <location>
        <begin position="845"/>
        <end position="876"/>
    </location>
</feature>
<dbReference type="GO" id="GO:0005829">
    <property type="term" value="C:cytosol"/>
    <property type="evidence" value="ECO:0007669"/>
    <property type="project" value="TreeGrafter"/>
</dbReference>
<feature type="region of interest" description="Disordered" evidence="7">
    <location>
        <begin position="563"/>
        <end position="588"/>
    </location>
</feature>
<dbReference type="EMBL" id="CP090175">
    <property type="protein sequence ID" value="UJO25290.1"/>
    <property type="molecule type" value="Genomic_DNA"/>
</dbReference>
<dbReference type="GeneID" id="71994119"/>
<dbReference type="SUPFAM" id="SSF54001">
    <property type="entry name" value="Cysteine proteinases"/>
    <property type="match status" value="1"/>
</dbReference>
<comment type="similarity">
    <text evidence="6">Belongs to the peptidase C19 family.</text>
</comment>
<dbReference type="AlphaFoldDB" id="A0A9Q8PMJ2"/>
<protein>
    <recommendedName>
        <fullName evidence="6">Ubiquitin carboxyl-terminal hydrolase</fullName>
        <ecNumber evidence="6">3.4.19.12</ecNumber>
    </recommendedName>
</protein>
<dbReference type="Proteomes" id="UP000756132">
    <property type="component" value="Chromosome 13"/>
</dbReference>
<dbReference type="InterPro" id="IPR028889">
    <property type="entry name" value="USP"/>
</dbReference>
<dbReference type="GO" id="GO:0004843">
    <property type="term" value="F:cysteine-type deubiquitinase activity"/>
    <property type="evidence" value="ECO:0007669"/>
    <property type="project" value="UniProtKB-UniRule"/>
</dbReference>
<dbReference type="InterPro" id="IPR038765">
    <property type="entry name" value="Papain-like_cys_pep_sf"/>
</dbReference>
<evidence type="ECO:0000256" key="5">
    <source>
        <dbReference type="ARBA" id="ARBA00022807"/>
    </source>
</evidence>
<feature type="compositionally biased region" description="Low complexity" evidence="7">
    <location>
        <begin position="239"/>
        <end position="251"/>
    </location>
</feature>
<evidence type="ECO:0000256" key="3">
    <source>
        <dbReference type="ARBA" id="ARBA00022786"/>
    </source>
</evidence>
<feature type="compositionally biased region" description="Pro residues" evidence="7">
    <location>
        <begin position="134"/>
        <end position="147"/>
    </location>
</feature>
<name>A0A9Q8PMJ2_PASFU</name>
<dbReference type="InterPro" id="IPR050164">
    <property type="entry name" value="Peptidase_C19"/>
</dbReference>
<feature type="region of interest" description="Disordered" evidence="7">
    <location>
        <begin position="79"/>
        <end position="178"/>
    </location>
</feature>
<dbReference type="EC" id="3.4.19.12" evidence="6"/>
<sequence>MHRPDWQGPGHQNNAAVPLHPQHRREYHGYHHGPMTPVPGPMYGGYHPAPMYQQQYYAPRWQQQPGPYMQPHWVPPMQPMPQQYAQPRSPMVVTSQPHQPMTPATRPQHAQSPRPAPPYMHHQQQAPLVVASPSPSPAPAQAPPPSAAPRAEPQRVETPPPPSPRREPINPPQGVSEHIEPFWPRLPWYSVPDEAFPARAIPSRRRRQNLHSADAGIVALPTKPGGELAQMVANEEDASAQQESQAASAEEPVSETSTIAAPSEQETPATSQAPSESDFANASTPATPAQTTNNSPKYAPNQQHTRRDTTTKIAVPVVPALPKVPREATSRPTTADQEAETTPKADDGQLAVTEGAAKVEEEKPKPAPAAPPKSWADLVKKNAKRAASSSTNNGSAVANSIPLPKSASLADALKQYDVQRDLQVSFLEPRGLVNTGNMCYMNSVLQVLVFCVPFYSFLDQVRQRTVHSMKSDTPLVDAMIMFVREFKILAKAPSAGALRPMLKQEQLEQYGEPCTPEYVYEVIQRLPRFAGMRRGHQQDAEEFLGFLLEGLHDECVKVMQGQNDTQPQQNGASSPGSVASPTAADDGWLEVGPKQKAAETRTAGQQDAPTPITKIFGGHLRSELRVPGKKDSVTLEPYKPLQLDIGAQNVNNIIDALKGLTIPEAFEGDFGGRGNTAKKQVFVETLPPVLVLHLKRFQYDSSGGTQKIWKKIGYPLDLEIPKEVFAPAKRAGMGATKPLPKYRLTAVVYHHGKSAAGGHYTVDVLRQDSREWVRMDDTIIRRIRPEDVAEGGSEEDPKLLAKALEQHKNDQELQKQRNMFSGLDDDEKPEEDNRPWSQANGHVKKFSNSAAATVATNGTVTPSTTGKRTPKPVTSVRDNKVAYILLYEKRE</sequence>
<dbReference type="PANTHER" id="PTHR24006:SF687">
    <property type="entry name" value="UBIQUITIN CARBOXYL-TERMINAL HYDROLASE 10"/>
    <property type="match status" value="1"/>
</dbReference>
<evidence type="ECO:0000313" key="9">
    <source>
        <dbReference type="EMBL" id="UJO25290.1"/>
    </source>
</evidence>
<feature type="region of interest" description="Disordered" evidence="7">
    <location>
        <begin position="235"/>
        <end position="401"/>
    </location>
</feature>
<evidence type="ECO:0000313" key="10">
    <source>
        <dbReference type="Proteomes" id="UP000756132"/>
    </source>
</evidence>
<proteinExistence type="inferred from homology"/>
<dbReference type="KEGG" id="ffu:CLAFUR5_14241"/>
<feature type="compositionally biased region" description="Polar residues" evidence="7">
    <location>
        <begin position="387"/>
        <end position="398"/>
    </location>
</feature>
<dbReference type="InterPro" id="IPR001394">
    <property type="entry name" value="Peptidase_C19_UCH"/>
</dbReference>
<dbReference type="GO" id="GO:0006508">
    <property type="term" value="P:proteolysis"/>
    <property type="evidence" value="ECO:0007669"/>
    <property type="project" value="UniProtKB-KW"/>
</dbReference>
<dbReference type="PROSITE" id="PS00972">
    <property type="entry name" value="USP_1"/>
    <property type="match status" value="1"/>
</dbReference>
<dbReference type="Gene3D" id="3.90.70.10">
    <property type="entry name" value="Cysteine proteinases"/>
    <property type="match status" value="1"/>
</dbReference>
<dbReference type="GO" id="GO:0016579">
    <property type="term" value="P:protein deubiquitination"/>
    <property type="evidence" value="ECO:0007669"/>
    <property type="project" value="InterPro"/>
</dbReference>
<keyword evidence="2 6" id="KW-0645">Protease</keyword>
<keyword evidence="3 6" id="KW-0833">Ubl conjugation pathway</keyword>
<dbReference type="InterPro" id="IPR018200">
    <property type="entry name" value="USP_CS"/>
</dbReference>
<dbReference type="GO" id="GO:0005634">
    <property type="term" value="C:nucleus"/>
    <property type="evidence" value="ECO:0007669"/>
    <property type="project" value="TreeGrafter"/>
</dbReference>
<feature type="domain" description="USP" evidence="8">
    <location>
        <begin position="430"/>
        <end position="805"/>
    </location>
</feature>
<dbReference type="RefSeq" id="XP_047769656.1">
    <property type="nucleotide sequence ID" value="XM_047913389.1"/>
</dbReference>
<gene>
    <name evidence="9" type="ORF">CLAFUR5_14241</name>
</gene>
<dbReference type="OrthoDB" id="429671at2759"/>
<keyword evidence="10" id="KW-1185">Reference proteome</keyword>
<accession>A0A9Q8PMJ2</accession>